<gene>
    <name evidence="1" type="ORF">QTP70_010012</name>
</gene>
<dbReference type="PANTHER" id="PTHR36649">
    <property type="entry name" value="UBIQUITIN-LIKE DOMAIN-CONTAINING PROTEIN"/>
    <property type="match status" value="1"/>
</dbReference>
<accession>A0AAE0VCQ7</accession>
<reference evidence="1" key="1">
    <citation type="submission" date="2023-06" db="EMBL/GenBank/DDBJ databases">
        <title>Male Hemibagrus guttatus genome.</title>
        <authorList>
            <person name="Bian C."/>
        </authorList>
    </citation>
    <scope>NUCLEOTIDE SEQUENCE</scope>
    <source>
        <strain evidence="1">Male_cb2023</strain>
        <tissue evidence="1">Muscle</tissue>
    </source>
</reference>
<evidence type="ECO:0000313" key="1">
    <source>
        <dbReference type="EMBL" id="KAK3556564.1"/>
    </source>
</evidence>
<comment type="caution">
    <text evidence="1">The sequence shown here is derived from an EMBL/GenBank/DDBJ whole genome shotgun (WGS) entry which is preliminary data.</text>
</comment>
<dbReference type="Proteomes" id="UP001274896">
    <property type="component" value="Unassembled WGS sequence"/>
</dbReference>
<dbReference type="EMBL" id="JAUCMX010000001">
    <property type="protein sequence ID" value="KAK3556564.1"/>
    <property type="molecule type" value="Genomic_DNA"/>
</dbReference>
<dbReference type="AlphaFoldDB" id="A0AAE0VCQ7"/>
<name>A0AAE0VCQ7_9TELE</name>
<sequence length="453" mass="51054">MFLLTSKHVLTLPALVQVCVPSPEFLRLWLVEGKRLIRILRGNQLTLRKLKLAVGSEVCVQKLQCEENLGLKDILLRLQVGVAKDEVGVSEESAYFHTHEFVWEAGIDSSPRGLYHVVSTHCGISPENLLLAKHLPEQHSWITINYGIQSVSKQKKKKQNKSNSKGVNLQGAPYCLRDGDTIAVKNLLIDSNREFGTGKNEHTLKEQSSVLLEALSCLTGLTVEPHTDSTGLGIDIGELTVHNLVSSALLPLILSKEDVKEPQPEQPKELRVNLDTFYSPTFNYDFRALTDDSVCTRGGESYKRPCGWFRFALKVLGKYPDGDAWLGTGGWRSGSVSGEWPVSYHGTGREGQNQLTGMREPYDYGIFSTPDIKLTEQDGELHKEFTSKTGKSYRVIMQNRINPEHRVKKSDSLWLVRIPLEVYALTDEKKRKEEMKKILDRSIRPYGILLREV</sequence>
<evidence type="ECO:0000313" key="2">
    <source>
        <dbReference type="Proteomes" id="UP001274896"/>
    </source>
</evidence>
<keyword evidence="2" id="KW-1185">Reference proteome</keyword>
<organism evidence="1 2">
    <name type="scientific">Hemibagrus guttatus</name>
    <dbReference type="NCBI Taxonomy" id="175788"/>
    <lineage>
        <taxon>Eukaryota</taxon>
        <taxon>Metazoa</taxon>
        <taxon>Chordata</taxon>
        <taxon>Craniata</taxon>
        <taxon>Vertebrata</taxon>
        <taxon>Euteleostomi</taxon>
        <taxon>Actinopterygii</taxon>
        <taxon>Neopterygii</taxon>
        <taxon>Teleostei</taxon>
        <taxon>Ostariophysi</taxon>
        <taxon>Siluriformes</taxon>
        <taxon>Bagridae</taxon>
        <taxon>Hemibagrus</taxon>
    </lineage>
</organism>
<dbReference type="PANTHER" id="PTHR36649:SF29">
    <property type="entry name" value="PARP CATALYTIC DOMAIN-CONTAINING PROTEIN-RELATED"/>
    <property type="match status" value="1"/>
</dbReference>
<proteinExistence type="predicted"/>
<protein>
    <submittedName>
        <fullName evidence="1">Uncharacterized protein</fullName>
    </submittedName>
</protein>